<dbReference type="Gene3D" id="3.30.530.20">
    <property type="match status" value="1"/>
</dbReference>
<comment type="similarity">
    <text evidence="1">Belongs to the AHA1 family.</text>
</comment>
<proteinExistence type="inferred from homology"/>
<dbReference type="RefSeq" id="WP_203857104.1">
    <property type="nucleotide sequence ID" value="NZ_BAAAZQ010000032.1"/>
</dbReference>
<evidence type="ECO:0000256" key="1">
    <source>
        <dbReference type="ARBA" id="ARBA00006817"/>
    </source>
</evidence>
<protein>
    <submittedName>
        <fullName evidence="3">Activator of HSP90 ATPase</fullName>
    </submittedName>
</protein>
<reference evidence="3 4" key="1">
    <citation type="submission" date="2021-01" db="EMBL/GenBank/DDBJ databases">
        <title>Whole genome shotgun sequence of Plantactinospora mayteni NBRC 109088.</title>
        <authorList>
            <person name="Komaki H."/>
            <person name="Tamura T."/>
        </authorList>
    </citation>
    <scope>NUCLEOTIDE SEQUENCE [LARGE SCALE GENOMIC DNA]</scope>
    <source>
        <strain evidence="3 4">NBRC 109088</strain>
    </source>
</reference>
<gene>
    <name evidence="3" type="ORF">Pma05_19330</name>
</gene>
<dbReference type="InterPro" id="IPR013538">
    <property type="entry name" value="ASHA1/2-like_C"/>
</dbReference>
<dbReference type="EMBL" id="BONX01000010">
    <property type="protein sequence ID" value="GIG95360.1"/>
    <property type="molecule type" value="Genomic_DNA"/>
</dbReference>
<keyword evidence="4" id="KW-1185">Reference proteome</keyword>
<dbReference type="InterPro" id="IPR023393">
    <property type="entry name" value="START-like_dom_sf"/>
</dbReference>
<accession>A0ABQ4EL51</accession>
<name>A0ABQ4EL51_9ACTN</name>
<dbReference type="SUPFAM" id="SSF55961">
    <property type="entry name" value="Bet v1-like"/>
    <property type="match status" value="1"/>
</dbReference>
<evidence type="ECO:0000313" key="4">
    <source>
        <dbReference type="Proteomes" id="UP000621500"/>
    </source>
</evidence>
<evidence type="ECO:0000313" key="3">
    <source>
        <dbReference type="EMBL" id="GIG95360.1"/>
    </source>
</evidence>
<dbReference type="Pfam" id="PF08327">
    <property type="entry name" value="AHSA1"/>
    <property type="match status" value="1"/>
</dbReference>
<sequence>MVDIVDEINAIHRRVGRAGTPVGEARTVLLRRTYDTSVDDLWDAVTNPERLPRWFLPVSGEFTLGGRYQVEGNAGGEIIRCEPPRLLRLTWVFGEPVEGGFSEVEVRLSPADAAEQAAAERAVLELEHVAVIDPERWTEYGPGAVGVGWDLALLGLGLYLGGGAITDPDAWGRSREAREFMTLSSNAWGAATVAGGEHPDEVAVMVANTSQFYAPDPPAGPNAP</sequence>
<comment type="caution">
    <text evidence="3">The sequence shown here is derived from an EMBL/GenBank/DDBJ whole genome shotgun (WGS) entry which is preliminary data.</text>
</comment>
<evidence type="ECO:0000259" key="2">
    <source>
        <dbReference type="Pfam" id="PF08327"/>
    </source>
</evidence>
<feature type="domain" description="Activator of Hsp90 ATPase homologue 1/2-like C-terminal" evidence="2">
    <location>
        <begin position="35"/>
        <end position="113"/>
    </location>
</feature>
<dbReference type="Proteomes" id="UP000621500">
    <property type="component" value="Unassembled WGS sequence"/>
</dbReference>
<organism evidence="3 4">
    <name type="scientific">Plantactinospora mayteni</name>
    <dbReference type="NCBI Taxonomy" id="566021"/>
    <lineage>
        <taxon>Bacteria</taxon>
        <taxon>Bacillati</taxon>
        <taxon>Actinomycetota</taxon>
        <taxon>Actinomycetes</taxon>
        <taxon>Micromonosporales</taxon>
        <taxon>Micromonosporaceae</taxon>
        <taxon>Plantactinospora</taxon>
    </lineage>
</organism>